<dbReference type="InterPro" id="IPR016181">
    <property type="entry name" value="Acyl_CoA_acyltransferase"/>
</dbReference>
<keyword evidence="3" id="KW-1185">Reference proteome</keyword>
<dbReference type="Proteomes" id="UP001623592">
    <property type="component" value="Unassembled WGS sequence"/>
</dbReference>
<evidence type="ECO:0000313" key="3">
    <source>
        <dbReference type="Proteomes" id="UP001623592"/>
    </source>
</evidence>
<dbReference type="InterPro" id="IPR016732">
    <property type="entry name" value="UCP018688"/>
</dbReference>
<dbReference type="PANTHER" id="PTHR41373:SF1">
    <property type="entry name" value="PHOSPHATIDYLGLYCEROL LYSYLTRANSFERASE C-TERMINAL DOMAIN-CONTAINING PROTEIN"/>
    <property type="match status" value="1"/>
</dbReference>
<comment type="caution">
    <text evidence="2">The sequence shown here is derived from an EMBL/GenBank/DDBJ whole genome shotgun (WGS) entry which is preliminary data.</text>
</comment>
<evidence type="ECO:0000259" key="1">
    <source>
        <dbReference type="Pfam" id="PF09924"/>
    </source>
</evidence>
<dbReference type="SUPFAM" id="SSF55729">
    <property type="entry name" value="Acyl-CoA N-acyltransferases (Nat)"/>
    <property type="match status" value="2"/>
</dbReference>
<protein>
    <submittedName>
        <fullName evidence="2">DUF2156 domain-containing protein</fullName>
    </submittedName>
</protein>
<dbReference type="PIRSF" id="PIRSF018688">
    <property type="entry name" value="UCP018688"/>
    <property type="match status" value="1"/>
</dbReference>
<name>A0ABW8T8T4_9CLOT</name>
<organism evidence="2 3">
    <name type="scientific">Clostridium neuense</name>
    <dbReference type="NCBI Taxonomy" id="1728934"/>
    <lineage>
        <taxon>Bacteria</taxon>
        <taxon>Bacillati</taxon>
        <taxon>Bacillota</taxon>
        <taxon>Clostridia</taxon>
        <taxon>Eubacteriales</taxon>
        <taxon>Clostridiaceae</taxon>
        <taxon>Clostridium</taxon>
    </lineage>
</organism>
<dbReference type="Pfam" id="PF09924">
    <property type="entry name" value="LPG_synthase_C"/>
    <property type="match status" value="1"/>
</dbReference>
<proteinExistence type="predicted"/>
<dbReference type="InterPro" id="IPR024320">
    <property type="entry name" value="LPG_synthase_C"/>
</dbReference>
<dbReference type="RefSeq" id="WP_406785597.1">
    <property type="nucleotide sequence ID" value="NZ_JBJIAA010000001.1"/>
</dbReference>
<gene>
    <name evidence="2" type="ORF">ACJDT4_00670</name>
</gene>
<dbReference type="PANTHER" id="PTHR41373">
    <property type="entry name" value="DUF2156 DOMAIN-CONTAINING PROTEIN"/>
    <property type="match status" value="1"/>
</dbReference>
<reference evidence="2 3" key="1">
    <citation type="submission" date="2024-11" db="EMBL/GenBank/DDBJ databases">
        <authorList>
            <person name="Heng Y.C."/>
            <person name="Lim A.C.H."/>
            <person name="Lee J.K.Y."/>
            <person name="Kittelmann S."/>
        </authorList>
    </citation>
    <scope>NUCLEOTIDE SEQUENCE [LARGE SCALE GENOMIC DNA]</scope>
    <source>
        <strain evidence="2 3">WILCCON 0114</strain>
    </source>
</reference>
<dbReference type="Gene3D" id="3.40.630.30">
    <property type="match status" value="1"/>
</dbReference>
<sequence length="297" mass="35085">MLEFKEITIEDKDIFDKYLKDYKFKTSEFSFTSFLIWRKGCDIKYCIYDGALIIKKKDFNGKYHFMQPIGYSRESLNNIIQELEKYKEENNMDYLFKDVEDAFKEELRKIYGDNIKIGEDVDNFDYIYLSEKLINLSGKKLHSKKNHYNNFVKNYNYTVKDFSEDGVIEECVLAAQKWYDENSNGDVYLAYELEGIKEILKYADILNLKGIAVYINNIISAFTIGEIVNESMAIVHIEKGRKDVNGIYVFINKTFVERYCSEVTYVNREQDLGIEGLRKAKMSYKPVKLEKKYCINI</sequence>
<accession>A0ABW8T8T4</accession>
<evidence type="ECO:0000313" key="2">
    <source>
        <dbReference type="EMBL" id="MFL0248919.1"/>
    </source>
</evidence>
<feature type="domain" description="Phosphatidylglycerol lysyltransferase C-terminal" evidence="1">
    <location>
        <begin position="22"/>
        <end position="295"/>
    </location>
</feature>
<dbReference type="EMBL" id="JBJIAA010000001">
    <property type="protein sequence ID" value="MFL0248919.1"/>
    <property type="molecule type" value="Genomic_DNA"/>
</dbReference>